<keyword evidence="4 7" id="KW-0560">Oxidoreductase</keyword>
<keyword evidence="2 7" id="KW-0349">Heme</keyword>
<dbReference type="PROSITE" id="PS00086">
    <property type="entry name" value="CYTOCHROME_P450"/>
    <property type="match status" value="1"/>
</dbReference>
<dbReference type="GO" id="GO:0005506">
    <property type="term" value="F:iron ion binding"/>
    <property type="evidence" value="ECO:0007669"/>
    <property type="project" value="InterPro"/>
</dbReference>
<dbReference type="Proteomes" id="UP000620596">
    <property type="component" value="Unassembled WGS sequence"/>
</dbReference>
<dbReference type="CDD" id="cd20625">
    <property type="entry name" value="CYP164-like"/>
    <property type="match status" value="1"/>
</dbReference>
<evidence type="ECO:0000313" key="8">
    <source>
        <dbReference type="EMBL" id="GGB07483.1"/>
    </source>
</evidence>
<dbReference type="InterPro" id="IPR036396">
    <property type="entry name" value="Cyt_P450_sf"/>
</dbReference>
<dbReference type="FunFam" id="1.10.630.10:FF:000018">
    <property type="entry name" value="Cytochrome P450 monooxygenase"/>
    <property type="match status" value="1"/>
</dbReference>
<keyword evidence="6 7" id="KW-0503">Monooxygenase</keyword>
<keyword evidence="5 7" id="KW-0408">Iron</keyword>
<accession>A0A916WKT8</accession>
<dbReference type="SUPFAM" id="SSF48264">
    <property type="entry name" value="Cytochrome P450"/>
    <property type="match status" value="1"/>
</dbReference>
<comment type="similarity">
    <text evidence="1 7">Belongs to the cytochrome P450 family.</text>
</comment>
<dbReference type="InterPro" id="IPR017972">
    <property type="entry name" value="Cyt_P450_CS"/>
</dbReference>
<dbReference type="Pfam" id="PF00067">
    <property type="entry name" value="p450"/>
    <property type="match status" value="1"/>
</dbReference>
<organism evidence="8 9">
    <name type="scientific">Polaromonas eurypsychrophila</name>
    <dbReference type="NCBI Taxonomy" id="1614635"/>
    <lineage>
        <taxon>Bacteria</taxon>
        <taxon>Pseudomonadati</taxon>
        <taxon>Pseudomonadota</taxon>
        <taxon>Betaproteobacteria</taxon>
        <taxon>Burkholderiales</taxon>
        <taxon>Comamonadaceae</taxon>
        <taxon>Polaromonas</taxon>
    </lineage>
</organism>
<dbReference type="AlphaFoldDB" id="A0A916WKT8"/>
<evidence type="ECO:0000256" key="6">
    <source>
        <dbReference type="ARBA" id="ARBA00023033"/>
    </source>
</evidence>
<proteinExistence type="inferred from homology"/>
<evidence type="ECO:0000256" key="4">
    <source>
        <dbReference type="ARBA" id="ARBA00023002"/>
    </source>
</evidence>
<keyword evidence="9" id="KW-1185">Reference proteome</keyword>
<gene>
    <name evidence="8" type="ORF">GCM10011496_30530</name>
</gene>
<dbReference type="PRINTS" id="PR00359">
    <property type="entry name" value="BP450"/>
</dbReference>
<dbReference type="InterPro" id="IPR002397">
    <property type="entry name" value="Cyt_P450_B"/>
</dbReference>
<dbReference type="GO" id="GO:0020037">
    <property type="term" value="F:heme binding"/>
    <property type="evidence" value="ECO:0007669"/>
    <property type="project" value="InterPro"/>
</dbReference>
<evidence type="ECO:0000256" key="3">
    <source>
        <dbReference type="ARBA" id="ARBA00022723"/>
    </source>
</evidence>
<evidence type="ECO:0000256" key="7">
    <source>
        <dbReference type="RuleBase" id="RU000461"/>
    </source>
</evidence>
<dbReference type="GO" id="GO:0004497">
    <property type="term" value="F:monooxygenase activity"/>
    <property type="evidence" value="ECO:0007669"/>
    <property type="project" value="UniProtKB-KW"/>
</dbReference>
<dbReference type="PANTHER" id="PTHR46696:SF1">
    <property type="entry name" value="CYTOCHROME P450 YJIB-RELATED"/>
    <property type="match status" value="1"/>
</dbReference>
<dbReference type="InterPro" id="IPR001128">
    <property type="entry name" value="Cyt_P450"/>
</dbReference>
<evidence type="ECO:0000313" key="9">
    <source>
        <dbReference type="Proteomes" id="UP000620596"/>
    </source>
</evidence>
<dbReference type="EMBL" id="BMIG01000012">
    <property type="protein sequence ID" value="GGB07483.1"/>
    <property type="molecule type" value="Genomic_DNA"/>
</dbReference>
<dbReference type="RefSeq" id="WP_188709371.1">
    <property type="nucleotide sequence ID" value="NZ_BMIG01000012.1"/>
</dbReference>
<comment type="caution">
    <text evidence="8">The sequence shown here is derived from an EMBL/GenBank/DDBJ whole genome shotgun (WGS) entry which is preliminary data.</text>
</comment>
<reference evidence="8" key="2">
    <citation type="submission" date="2020-09" db="EMBL/GenBank/DDBJ databases">
        <authorList>
            <person name="Sun Q."/>
            <person name="Zhou Y."/>
        </authorList>
    </citation>
    <scope>NUCLEOTIDE SEQUENCE</scope>
    <source>
        <strain evidence="8">CGMCC 1.15322</strain>
    </source>
</reference>
<name>A0A916WKT8_9BURK</name>
<dbReference type="Gene3D" id="1.10.630.10">
    <property type="entry name" value="Cytochrome P450"/>
    <property type="match status" value="1"/>
</dbReference>
<protein>
    <submittedName>
        <fullName evidence="8">Cytochrome P450</fullName>
    </submittedName>
</protein>
<reference evidence="8" key="1">
    <citation type="journal article" date="2014" name="Int. J. Syst. Evol. Microbiol.">
        <title>Complete genome sequence of Corynebacterium casei LMG S-19264T (=DSM 44701T), isolated from a smear-ripened cheese.</title>
        <authorList>
            <consortium name="US DOE Joint Genome Institute (JGI-PGF)"/>
            <person name="Walter F."/>
            <person name="Albersmeier A."/>
            <person name="Kalinowski J."/>
            <person name="Ruckert C."/>
        </authorList>
    </citation>
    <scope>NUCLEOTIDE SEQUENCE</scope>
    <source>
        <strain evidence="8">CGMCC 1.15322</strain>
    </source>
</reference>
<sequence length="440" mass="48199">MLDASTFAITPPMSIERARQIAASFDLRDLPADFYANPYPVYALLRETEPVRRMPDGSYFLTRYADLVAVYRDAQAFSSDKKVEFTPKFGEGSPLLMHHTTSLVFNDPPLHTRVRKLIMGALSRRAIADMEPGLITLVDSLLDAMQSRGGGDLIEDFASAIPVEIIGNLLGVPHADRGPLRDWSLAILGALEPRLTPEQEALGNHSVSEFTTYLQALVAERRQHPGDPAHDVLTRLIQGEDAGQRLSETELLQNCVFILNAGHETTTNLIGNALVTLQEWPQAKDNLLSKVKLLAHDQKGPEADLTVEIDEFLRFESSNQLSNRRALKACTVGGMDLPEGALLTLCIGAANRDPAQFGHPEQLDLQREVNRHLAFGFGIHQCAGLSLARLEGRIAVGRFLQRFPGYRLTAAPLRGGRARFRGFLSASFAAGSESADKAAG</sequence>
<keyword evidence="3 7" id="KW-0479">Metal-binding</keyword>
<dbReference type="GO" id="GO:0016705">
    <property type="term" value="F:oxidoreductase activity, acting on paired donors, with incorporation or reduction of molecular oxygen"/>
    <property type="evidence" value="ECO:0007669"/>
    <property type="project" value="InterPro"/>
</dbReference>
<evidence type="ECO:0000256" key="5">
    <source>
        <dbReference type="ARBA" id="ARBA00023004"/>
    </source>
</evidence>
<dbReference type="PANTHER" id="PTHR46696">
    <property type="entry name" value="P450, PUTATIVE (EUROFUNG)-RELATED"/>
    <property type="match status" value="1"/>
</dbReference>
<evidence type="ECO:0000256" key="2">
    <source>
        <dbReference type="ARBA" id="ARBA00022617"/>
    </source>
</evidence>
<evidence type="ECO:0000256" key="1">
    <source>
        <dbReference type="ARBA" id="ARBA00010617"/>
    </source>
</evidence>